<comment type="caution">
    <text evidence="2">The sequence shown here is derived from an EMBL/GenBank/DDBJ whole genome shotgun (WGS) entry which is preliminary data.</text>
</comment>
<feature type="chain" id="PRO_5032540053" evidence="1">
    <location>
        <begin position="26"/>
        <end position="103"/>
    </location>
</feature>
<sequence>MARPLLQRCQILWFLLASQRLCVCGSSIATDQEGRSRLVRSVAVQPDADFELPLQLCNGTSVEECDPGMPEKLCNARYVCDAKSCSMCRRMENRCAKDARCRA</sequence>
<proteinExistence type="predicted"/>
<dbReference type="EMBL" id="CAJNJA010011475">
    <property type="protein sequence ID" value="CAE7273238.1"/>
    <property type="molecule type" value="Genomic_DNA"/>
</dbReference>
<evidence type="ECO:0000313" key="3">
    <source>
        <dbReference type="Proteomes" id="UP000601435"/>
    </source>
</evidence>
<feature type="signal peptide" evidence="1">
    <location>
        <begin position="1"/>
        <end position="25"/>
    </location>
</feature>
<keyword evidence="3" id="KW-1185">Reference proteome</keyword>
<evidence type="ECO:0000313" key="2">
    <source>
        <dbReference type="EMBL" id="CAE7273238.1"/>
    </source>
</evidence>
<evidence type="ECO:0000256" key="1">
    <source>
        <dbReference type="SAM" id="SignalP"/>
    </source>
</evidence>
<reference evidence="2" key="1">
    <citation type="submission" date="2021-02" db="EMBL/GenBank/DDBJ databases">
        <authorList>
            <person name="Dougan E. K."/>
            <person name="Rhodes N."/>
            <person name="Thang M."/>
            <person name="Chan C."/>
        </authorList>
    </citation>
    <scope>NUCLEOTIDE SEQUENCE</scope>
</reference>
<dbReference type="OrthoDB" id="406937at2759"/>
<accession>A0A812ML19</accession>
<name>A0A812ML19_9DINO</name>
<dbReference type="AlphaFoldDB" id="A0A812ML19"/>
<keyword evidence="1" id="KW-0732">Signal</keyword>
<dbReference type="Proteomes" id="UP000601435">
    <property type="component" value="Unassembled WGS sequence"/>
</dbReference>
<protein>
    <submittedName>
        <fullName evidence="2">Uncharacterized protein</fullName>
    </submittedName>
</protein>
<gene>
    <name evidence="2" type="ORF">SNEC2469_LOCUS6590</name>
</gene>
<organism evidence="2 3">
    <name type="scientific">Symbiodinium necroappetens</name>
    <dbReference type="NCBI Taxonomy" id="1628268"/>
    <lineage>
        <taxon>Eukaryota</taxon>
        <taxon>Sar</taxon>
        <taxon>Alveolata</taxon>
        <taxon>Dinophyceae</taxon>
        <taxon>Suessiales</taxon>
        <taxon>Symbiodiniaceae</taxon>
        <taxon>Symbiodinium</taxon>
    </lineage>
</organism>